<gene>
    <name evidence="3" type="ORF">SAMN04487911_102254</name>
</gene>
<dbReference type="RefSeq" id="WP_143150433.1">
    <property type="nucleotide sequence ID" value="NZ_FQYX01000002.1"/>
</dbReference>
<dbReference type="STRING" id="558155.SAMN04487911_102254"/>
<keyword evidence="4" id="KW-1185">Reference proteome</keyword>
<dbReference type="GO" id="GO:0004803">
    <property type="term" value="F:transposase activity"/>
    <property type="evidence" value="ECO:0007669"/>
    <property type="project" value="InterPro"/>
</dbReference>
<keyword evidence="1" id="KW-0812">Transmembrane</keyword>
<dbReference type="PANTHER" id="PTHR33803">
    <property type="entry name" value="IS1478 TRANSPOSASE"/>
    <property type="match status" value="1"/>
</dbReference>
<dbReference type="InterPro" id="IPR002559">
    <property type="entry name" value="Transposase_11"/>
</dbReference>
<feature type="transmembrane region" description="Helical" evidence="1">
    <location>
        <begin position="141"/>
        <end position="158"/>
    </location>
</feature>
<dbReference type="OrthoDB" id="9762730at2"/>
<organism evidence="3 4">
    <name type="scientific">Arenibacter nanhaiticus</name>
    <dbReference type="NCBI Taxonomy" id="558155"/>
    <lineage>
        <taxon>Bacteria</taxon>
        <taxon>Pseudomonadati</taxon>
        <taxon>Bacteroidota</taxon>
        <taxon>Flavobacteriia</taxon>
        <taxon>Flavobacteriales</taxon>
        <taxon>Flavobacteriaceae</taxon>
        <taxon>Arenibacter</taxon>
    </lineage>
</organism>
<keyword evidence="1" id="KW-1133">Transmembrane helix</keyword>
<evidence type="ECO:0000259" key="2">
    <source>
        <dbReference type="Pfam" id="PF01609"/>
    </source>
</evidence>
<evidence type="ECO:0000256" key="1">
    <source>
        <dbReference type="SAM" id="Phobius"/>
    </source>
</evidence>
<keyword evidence="1" id="KW-0472">Membrane</keyword>
<feature type="domain" description="Transposase IS4-like" evidence="2">
    <location>
        <begin position="4"/>
        <end position="129"/>
    </location>
</feature>
<dbReference type="Pfam" id="PF01609">
    <property type="entry name" value="DDE_Tnp_1"/>
    <property type="match status" value="1"/>
</dbReference>
<name>A0A1M6BM26_9FLAO</name>
<dbReference type="AlphaFoldDB" id="A0A1M6BM26"/>
<sequence length="164" mass="18836">KIGLVTTYKSLIITSIMSFQGNPHDSKTIEPLLDQMKSNIDFTPNEVVYDRGGKGQQQIGSTKISTPDYKPLKRVTEYQKRSKRKKFRRRAAIEPVIGHLKTDFRKAQNYLSGATSPQINAFLAATGWNLKKMMKQLKNEVELLLFYIFNPVLTRLFLKKKLSL</sequence>
<dbReference type="GO" id="GO:0003677">
    <property type="term" value="F:DNA binding"/>
    <property type="evidence" value="ECO:0007669"/>
    <property type="project" value="InterPro"/>
</dbReference>
<proteinExistence type="predicted"/>
<dbReference type="EMBL" id="FQYX01000002">
    <property type="protein sequence ID" value="SHI49775.1"/>
    <property type="molecule type" value="Genomic_DNA"/>
</dbReference>
<dbReference type="Proteomes" id="UP000184231">
    <property type="component" value="Unassembled WGS sequence"/>
</dbReference>
<evidence type="ECO:0000313" key="3">
    <source>
        <dbReference type="EMBL" id="SHI49775.1"/>
    </source>
</evidence>
<accession>A0A1M6BM26</accession>
<feature type="non-terminal residue" evidence="3">
    <location>
        <position position="1"/>
    </location>
</feature>
<protein>
    <submittedName>
        <fullName evidence="3">Transposase DDE domain-containing protein</fullName>
    </submittedName>
</protein>
<reference evidence="3 4" key="1">
    <citation type="submission" date="2016-11" db="EMBL/GenBank/DDBJ databases">
        <authorList>
            <person name="Jaros S."/>
            <person name="Januszkiewicz K."/>
            <person name="Wedrychowicz H."/>
        </authorList>
    </citation>
    <scope>NUCLEOTIDE SEQUENCE [LARGE SCALE GENOMIC DNA]</scope>
    <source>
        <strain evidence="3 4">CGMCC 1.8863</strain>
    </source>
</reference>
<dbReference type="GO" id="GO:0006313">
    <property type="term" value="P:DNA transposition"/>
    <property type="evidence" value="ECO:0007669"/>
    <property type="project" value="InterPro"/>
</dbReference>
<evidence type="ECO:0000313" key="4">
    <source>
        <dbReference type="Proteomes" id="UP000184231"/>
    </source>
</evidence>
<dbReference type="PANTHER" id="PTHR33803:SF3">
    <property type="entry name" value="BLL1974 PROTEIN"/>
    <property type="match status" value="1"/>
</dbReference>